<feature type="domain" description="ABC transmembrane type-1" evidence="11">
    <location>
        <begin position="60"/>
        <end position="247"/>
    </location>
</feature>
<keyword evidence="13" id="KW-1185">Reference proteome</keyword>
<gene>
    <name evidence="12" type="ordered locus">Calni_1751</name>
</gene>
<dbReference type="GO" id="GO:0006865">
    <property type="term" value="P:amino acid transport"/>
    <property type="evidence" value="ECO:0007669"/>
    <property type="project" value="UniProtKB-KW"/>
</dbReference>
<dbReference type="InterPro" id="IPR035906">
    <property type="entry name" value="MetI-like_sf"/>
</dbReference>
<keyword evidence="4 10" id="KW-0813">Transport</keyword>
<evidence type="ECO:0000259" key="11">
    <source>
        <dbReference type="PROSITE" id="PS50928"/>
    </source>
</evidence>
<feature type="transmembrane region" description="Helical" evidence="10">
    <location>
        <begin position="66"/>
        <end position="92"/>
    </location>
</feature>
<reference evidence="12 13" key="2">
    <citation type="journal article" date="2011" name="Stand. Genomic Sci.">
        <title>Complete genome sequence of Calditerrivibrio nitroreducens type strain (Yu37-1).</title>
        <authorList>
            <person name="Pitluck S."/>
            <person name="Sikorski J."/>
            <person name="Zeytun A."/>
            <person name="Lapidus A."/>
            <person name="Nolan M."/>
            <person name="Lucas S."/>
            <person name="Hammon N."/>
            <person name="Deshpande S."/>
            <person name="Cheng J.F."/>
            <person name="Tapia R."/>
            <person name="Han C."/>
            <person name="Goodwin L."/>
            <person name="Liolios K."/>
            <person name="Pagani I."/>
            <person name="Ivanova N."/>
            <person name="Mavromatis K."/>
            <person name="Pati A."/>
            <person name="Chen A."/>
            <person name="Palaniappan K."/>
            <person name="Hauser L."/>
            <person name="Chang Y.J."/>
            <person name="Jeffries C.D."/>
            <person name="Detter J.C."/>
            <person name="Brambilla E."/>
            <person name="Djao O.D."/>
            <person name="Rohde M."/>
            <person name="Spring S."/>
            <person name="Goker M."/>
            <person name="Woyke T."/>
            <person name="Bristow J."/>
            <person name="Eisen J.A."/>
            <person name="Markowitz V."/>
            <person name="Hugenholtz P."/>
            <person name="Kyrpides N.C."/>
            <person name="Klenk H.P."/>
            <person name="Land M."/>
        </authorList>
    </citation>
    <scope>NUCLEOTIDE SEQUENCE [LARGE SCALE GENOMIC DNA]</scope>
    <source>
        <strain evidence="13">DSM 19672 / NBRC 101217 / Yu37-1</strain>
    </source>
</reference>
<dbReference type="InterPro" id="IPR010065">
    <property type="entry name" value="AA_ABC_transptr_permease_3TM"/>
</dbReference>
<dbReference type="GO" id="GO:0022857">
    <property type="term" value="F:transmembrane transporter activity"/>
    <property type="evidence" value="ECO:0007669"/>
    <property type="project" value="InterPro"/>
</dbReference>
<dbReference type="PROSITE" id="PS50928">
    <property type="entry name" value="ABC_TM1"/>
    <property type="match status" value="1"/>
</dbReference>
<evidence type="ECO:0000313" key="12">
    <source>
        <dbReference type="EMBL" id="ADR19657.1"/>
    </source>
</evidence>
<keyword evidence="7" id="KW-0029">Amino-acid transport</keyword>
<feature type="transmembrane region" description="Helical" evidence="10">
    <location>
        <begin position="9"/>
        <end position="27"/>
    </location>
</feature>
<dbReference type="Pfam" id="PF00528">
    <property type="entry name" value="BPD_transp_1"/>
    <property type="match status" value="1"/>
</dbReference>
<comment type="function">
    <text evidence="1">Part of the binding-protein-dependent transport system for glutamine; probably responsible for the translocation of the substrate across the membrane.</text>
</comment>
<dbReference type="Gene3D" id="1.10.3720.10">
    <property type="entry name" value="MetI-like"/>
    <property type="match status" value="1"/>
</dbReference>
<dbReference type="AlphaFoldDB" id="E4TG70"/>
<evidence type="ECO:0000256" key="7">
    <source>
        <dbReference type="ARBA" id="ARBA00022970"/>
    </source>
</evidence>
<name>E4TG70_CALNY</name>
<dbReference type="GO" id="GO:0043190">
    <property type="term" value="C:ATP-binding cassette (ABC) transporter complex"/>
    <property type="evidence" value="ECO:0007669"/>
    <property type="project" value="InterPro"/>
</dbReference>
<evidence type="ECO:0000256" key="4">
    <source>
        <dbReference type="ARBA" id="ARBA00022448"/>
    </source>
</evidence>
<reference key="1">
    <citation type="submission" date="2010-11" db="EMBL/GenBank/DDBJ databases">
        <title>The complete genome of chromosome of Calditerrivibrio nitroreducens DSM 19672.</title>
        <authorList>
            <consortium name="US DOE Joint Genome Institute (JGI-PGF)"/>
            <person name="Lucas S."/>
            <person name="Copeland A."/>
            <person name="Lapidus A."/>
            <person name="Bruce D."/>
            <person name="Goodwin L."/>
            <person name="Pitluck S."/>
            <person name="Kyrpides N."/>
            <person name="Mavromatis K."/>
            <person name="Ivanova N."/>
            <person name="Mikhailova N."/>
            <person name="Zeytun A."/>
            <person name="Brettin T."/>
            <person name="Detter J.C."/>
            <person name="Tapia R."/>
            <person name="Han C."/>
            <person name="Land M."/>
            <person name="Hauser L."/>
            <person name="Markowitz V."/>
            <person name="Cheng J.-F."/>
            <person name="Hugenholtz P."/>
            <person name="Woyke T."/>
            <person name="Wu D."/>
            <person name="Spring S."/>
            <person name="Schroeder M."/>
            <person name="Brambilla E."/>
            <person name="Klenk H.-P."/>
            <person name="Eisen J.A."/>
        </authorList>
    </citation>
    <scope>NUCLEOTIDE SEQUENCE [LARGE SCALE GENOMIC DNA]</scope>
    <source>
        <strain>DSM 19672</strain>
    </source>
</reference>
<accession>E4TG70</accession>
<evidence type="ECO:0000256" key="2">
    <source>
        <dbReference type="ARBA" id="ARBA00004429"/>
    </source>
</evidence>
<dbReference type="OrthoDB" id="5470298at2"/>
<evidence type="ECO:0000256" key="9">
    <source>
        <dbReference type="ARBA" id="ARBA00023136"/>
    </source>
</evidence>
<dbReference type="eggNOG" id="COG0765">
    <property type="taxonomic scope" value="Bacteria"/>
</dbReference>
<protein>
    <submittedName>
        <fullName evidence="12">Polar amino acid ABC transporter, inner membrane subunit</fullName>
    </submittedName>
</protein>
<keyword evidence="6 10" id="KW-0812">Transmembrane</keyword>
<evidence type="ECO:0000256" key="6">
    <source>
        <dbReference type="ARBA" id="ARBA00022692"/>
    </source>
</evidence>
<comment type="subcellular location">
    <subcellularLocation>
        <location evidence="2">Cell inner membrane</location>
        <topology evidence="2">Multi-pass membrane protein</topology>
    </subcellularLocation>
    <subcellularLocation>
        <location evidence="10">Cell membrane</location>
        <topology evidence="10">Multi-pass membrane protein</topology>
    </subcellularLocation>
</comment>
<dbReference type="HOGENOM" id="CLU_019602_1_2_0"/>
<sequence length="259" mass="29967" precursor="true">MIINSDKKFLNRSLAIIIFIIITYLLFNRVDYRWDLQRLIRFIFYVQDNNLYLGTLIKGLMATIEISFISIFLGIGIGIVVAFGSLSPFYSIKTICKIYILTIRNTPLMTQILINYFVVGNIFHINGFWVAVFTLSLFEGSYISEIVRGSILSIDKQQWLSGYALGMSRIQVLKKVILPQSYPIIIPSLSNILVSTVKDSSLLSIISIYELTFEAQKAVSETFMTFEIWFMVAFLYLSINIIITILLKLLEKKFMRWRR</sequence>
<keyword evidence="8 10" id="KW-1133">Transmembrane helix</keyword>
<dbReference type="SUPFAM" id="SSF161098">
    <property type="entry name" value="MetI-like"/>
    <property type="match status" value="1"/>
</dbReference>
<evidence type="ECO:0000313" key="13">
    <source>
        <dbReference type="Proteomes" id="UP000007039"/>
    </source>
</evidence>
<evidence type="ECO:0000256" key="5">
    <source>
        <dbReference type="ARBA" id="ARBA00022475"/>
    </source>
</evidence>
<feature type="transmembrane region" description="Helical" evidence="10">
    <location>
        <begin position="228"/>
        <end position="250"/>
    </location>
</feature>
<evidence type="ECO:0000256" key="3">
    <source>
        <dbReference type="ARBA" id="ARBA00010072"/>
    </source>
</evidence>
<keyword evidence="5" id="KW-1003">Cell membrane</keyword>
<organism evidence="12 13">
    <name type="scientific">Calditerrivibrio nitroreducens (strain DSM 19672 / NBRC 101217 / Yu37-1)</name>
    <dbReference type="NCBI Taxonomy" id="768670"/>
    <lineage>
        <taxon>Bacteria</taxon>
        <taxon>Pseudomonadati</taxon>
        <taxon>Deferribacterota</taxon>
        <taxon>Deferribacteres</taxon>
        <taxon>Deferribacterales</taxon>
        <taxon>Calditerrivibrionaceae</taxon>
    </lineage>
</organism>
<dbReference type="InterPro" id="IPR043429">
    <property type="entry name" value="ArtM/GltK/GlnP/TcyL/YhdX-like"/>
</dbReference>
<dbReference type="PANTHER" id="PTHR30614:SF20">
    <property type="entry name" value="GLUTAMINE TRANSPORT SYSTEM PERMEASE PROTEIN GLNP"/>
    <property type="match status" value="1"/>
</dbReference>
<dbReference type="KEGG" id="cni:Calni_1751"/>
<dbReference type="Proteomes" id="UP000007039">
    <property type="component" value="Chromosome"/>
</dbReference>
<dbReference type="STRING" id="768670.Calni_1751"/>
<keyword evidence="9 10" id="KW-0472">Membrane</keyword>
<comment type="similarity">
    <text evidence="3">Belongs to the binding-protein-dependent transport system permease family. HisMQ subfamily.</text>
</comment>
<proteinExistence type="inferred from homology"/>
<dbReference type="EMBL" id="CP002347">
    <property type="protein sequence ID" value="ADR19657.1"/>
    <property type="molecule type" value="Genomic_DNA"/>
</dbReference>
<dbReference type="InterPro" id="IPR000515">
    <property type="entry name" value="MetI-like"/>
</dbReference>
<evidence type="ECO:0000256" key="10">
    <source>
        <dbReference type="RuleBase" id="RU363032"/>
    </source>
</evidence>
<evidence type="ECO:0000256" key="8">
    <source>
        <dbReference type="ARBA" id="ARBA00022989"/>
    </source>
</evidence>
<dbReference type="PANTHER" id="PTHR30614">
    <property type="entry name" value="MEMBRANE COMPONENT OF AMINO ACID ABC TRANSPORTER"/>
    <property type="match status" value="1"/>
</dbReference>
<dbReference type="NCBIfam" id="TIGR01726">
    <property type="entry name" value="HEQRo_perm_3TM"/>
    <property type="match status" value="1"/>
</dbReference>
<dbReference type="CDD" id="cd06261">
    <property type="entry name" value="TM_PBP2"/>
    <property type="match status" value="1"/>
</dbReference>
<evidence type="ECO:0000256" key="1">
    <source>
        <dbReference type="ARBA" id="ARBA00003159"/>
    </source>
</evidence>
<feature type="transmembrane region" description="Helical" evidence="10">
    <location>
        <begin position="113"/>
        <end position="138"/>
    </location>
</feature>